<dbReference type="RefSeq" id="WP_154544957.1">
    <property type="nucleotide sequence ID" value="NZ_VULO01000007.1"/>
</dbReference>
<dbReference type="EMBL" id="VULO01000007">
    <property type="protein sequence ID" value="MSS84528.1"/>
    <property type="molecule type" value="Genomic_DNA"/>
</dbReference>
<accession>A0A6N7W8R3</accession>
<evidence type="ECO:0000256" key="1">
    <source>
        <dbReference type="SAM" id="Coils"/>
    </source>
</evidence>
<dbReference type="AlphaFoldDB" id="A0A6N7W8R3"/>
<comment type="caution">
    <text evidence="2">The sequence shown here is derived from an EMBL/GenBank/DDBJ whole genome shotgun (WGS) entry which is preliminary data.</text>
</comment>
<feature type="coiled-coil region" evidence="1">
    <location>
        <begin position="128"/>
        <end position="162"/>
    </location>
</feature>
<keyword evidence="1" id="KW-0175">Coiled coil</keyword>
<reference evidence="2 3" key="1">
    <citation type="submission" date="2019-08" db="EMBL/GenBank/DDBJ databases">
        <title>In-depth cultivation of the pig gut microbiome towards novel bacterial diversity and tailored functional studies.</title>
        <authorList>
            <person name="Wylensek D."/>
            <person name="Hitch T.C.A."/>
            <person name="Clavel T."/>
        </authorList>
    </citation>
    <scope>NUCLEOTIDE SEQUENCE [LARGE SCALE GENOMIC DNA]</scope>
    <source>
        <strain evidence="2 3">WB03_NA08</strain>
    </source>
</reference>
<proteinExistence type="predicted"/>
<keyword evidence="3" id="KW-1185">Reference proteome</keyword>
<sequence length="188" mass="21855">MKRQKLYAVDMAAYPPEAIEWKREAECAEWELENYEVVAEEVRDGENWVGFYKGFTPEGWAEYALDKWPNYEEVIDGVVHYVKPFFWPSTDKVFRSRSAAQYRVDLIERWGGQAVLLECEPEWVPVAQANRHRKIERLEAQAERAEEKARELRTRAALHAQIAFAAEHHPELVPSMEATAARVESEAC</sequence>
<dbReference type="Proteomes" id="UP000470875">
    <property type="component" value="Unassembled WGS sequence"/>
</dbReference>
<gene>
    <name evidence="2" type="ORF">FYJ24_07065</name>
</gene>
<evidence type="ECO:0000313" key="2">
    <source>
        <dbReference type="EMBL" id="MSS84528.1"/>
    </source>
</evidence>
<protein>
    <submittedName>
        <fullName evidence="2">Uncharacterized protein</fullName>
    </submittedName>
</protein>
<name>A0A6N7W8R3_9ACTO</name>
<organism evidence="2 3">
    <name type="scientific">Scrofimicrobium canadense</name>
    <dbReference type="NCBI Taxonomy" id="2652290"/>
    <lineage>
        <taxon>Bacteria</taxon>
        <taxon>Bacillati</taxon>
        <taxon>Actinomycetota</taxon>
        <taxon>Actinomycetes</taxon>
        <taxon>Actinomycetales</taxon>
        <taxon>Actinomycetaceae</taxon>
        <taxon>Scrofimicrobium</taxon>
    </lineage>
</organism>
<evidence type="ECO:0000313" key="3">
    <source>
        <dbReference type="Proteomes" id="UP000470875"/>
    </source>
</evidence>